<name>E4SIS2_LACAR</name>
<dbReference type="AlphaFoldDB" id="E4SIS2"/>
<organism evidence="1 2">
    <name type="scientific">Lactobacillus amylovorus (strain GRL 1112)</name>
    <dbReference type="NCBI Taxonomy" id="695560"/>
    <lineage>
        <taxon>Bacteria</taxon>
        <taxon>Bacillati</taxon>
        <taxon>Bacillota</taxon>
        <taxon>Bacilli</taxon>
        <taxon>Lactobacillales</taxon>
        <taxon>Lactobacillaceae</taxon>
        <taxon>Lactobacillus</taxon>
    </lineage>
</organism>
<gene>
    <name evidence="1" type="ordered locus">LA2_05560</name>
</gene>
<proteinExistence type="predicted"/>
<dbReference type="EMBL" id="CP002338">
    <property type="protein sequence ID" value="ADQ59071.1"/>
    <property type="molecule type" value="Genomic_DNA"/>
</dbReference>
<dbReference type="KEGG" id="lam:LA2_05560"/>
<protein>
    <submittedName>
        <fullName evidence="1">Uncharacterized protein</fullName>
    </submittedName>
</protein>
<dbReference type="Proteomes" id="UP000007033">
    <property type="component" value="Chromosome"/>
</dbReference>
<evidence type="ECO:0000313" key="2">
    <source>
        <dbReference type="Proteomes" id="UP000007033"/>
    </source>
</evidence>
<sequence>MCWEAVSGIFGALNTLLGFANFKKNKDQILVELSKSFESCSMPGKYLKSDNFDISFTDVVALSVKVSVSKPVTLNNVKIQSFLVNDYIGPIKKPFYFPAAIRLKNENTGLADSLIFPKLAPYKKLPLRFESNDTKEFQLVFDNEKVINADGQIHIIFDFGITTKEAIWKIPALEDRAKPDHTLA</sequence>
<accession>E4SIS2</accession>
<dbReference type="RefSeq" id="WP_013437866.1">
    <property type="nucleotide sequence ID" value="NC_014724.1"/>
</dbReference>
<reference evidence="1 2" key="1">
    <citation type="journal article" date="2011" name="J. Bacteriol.">
        <title>Genome sequence of Lactobacillus amylovorus GRL1112.</title>
        <authorList>
            <person name="Kant R."/>
            <person name="Paulin L."/>
            <person name="Alatalo E."/>
            <person name="de Vos W.M."/>
            <person name="Palva A."/>
        </authorList>
    </citation>
    <scope>NUCLEOTIDE SEQUENCE [LARGE SCALE GENOMIC DNA]</scope>
    <source>
        <strain evidence="1 2">GRL 1112</strain>
    </source>
</reference>
<dbReference type="PATRIC" id="fig|695560.3.peg.1105"/>
<dbReference type="HOGENOM" id="CLU_1466398_0_0_9"/>
<evidence type="ECO:0000313" key="1">
    <source>
        <dbReference type="EMBL" id="ADQ59071.1"/>
    </source>
</evidence>